<evidence type="ECO:0000256" key="4">
    <source>
        <dbReference type="ARBA" id="ARBA00022840"/>
    </source>
</evidence>
<keyword evidence="7" id="KW-1185">Reference proteome</keyword>
<reference evidence="6 7" key="1">
    <citation type="journal article" date="2024" name="J Genomics">
        <title>Draft genome sequencing and assembly of Favolaschia claudopus CIRM-BRFM 2984 isolated from oak limbs.</title>
        <authorList>
            <person name="Navarro D."/>
            <person name="Drula E."/>
            <person name="Chaduli D."/>
            <person name="Cazenave R."/>
            <person name="Ahrendt S."/>
            <person name="Wang J."/>
            <person name="Lipzen A."/>
            <person name="Daum C."/>
            <person name="Barry K."/>
            <person name="Grigoriev I.V."/>
            <person name="Favel A."/>
            <person name="Rosso M.N."/>
            <person name="Martin F."/>
        </authorList>
    </citation>
    <scope>NUCLEOTIDE SEQUENCE [LARGE SCALE GENOMIC DNA]</scope>
    <source>
        <strain evidence="6 7">CIRM-BRFM 2984</strain>
    </source>
</reference>
<dbReference type="Proteomes" id="UP001362999">
    <property type="component" value="Unassembled WGS sequence"/>
</dbReference>
<dbReference type="AlphaFoldDB" id="A0AAW0DWI6"/>
<feature type="domain" description="AMP-dependent synthetase/ligase" evidence="5">
    <location>
        <begin position="99"/>
        <end position="478"/>
    </location>
</feature>
<sequence length="667" mass="73891">MSYFENSKLLWKPQQPFQTSIARLRRFINRKHGLSLENYDQLHQYSIETYTFWVDLWEFLGIISSVPPGDKIIEPGTIPEVPVWFPGTRLNWAENHLRRVDDAIACTTGGETGVVKDYSYRQLRELVRQMASAMRAHGLKAGDRVAAVVNNTINAIVICFATASIGAIYSSTSSDMGAPAILDRFTQLKPKLIVSETEVVYGGNVVNISAKTKEVFQTLRKHGTQLAIALPSVATGKDIKISNSVSLSKFLSRDDGRPLVFEQLPFSHPLFILFTSGTSGPPKCIVHSAGGFLLQSLKEKRLHWSVDPEDTFFQWTTTGWTVWNGMLSNFANGSRLVLYDGSPFYPSTREFLKFVNDQGVSVFGTGPRFIAEVIAQGINPREIGSFEALKTISCVGSVMTSPMFAWTQKAFGDHILIVSPYGGTETCIGLTTGNNSLPVYAGEIQCKGLGMDVRVFDPQGNNIEDTGVAGEIVVVRPHPTQPLYLWGDKDGKKYRETYFSMYPGAWQQGDFVVMNPVTKGIKILGRSDGVLNPSGVRFGATEIYSVLERFLGPVTDFLCVGQRRPEDVAERVLLFLKMRPGTKLEDSLVAEIKTTIRNALSPRHVPAFVLEVADIPYTVNGKRIEQAVKQIVSKSGMKPSGTVANPDSLKLYYKFQDLPVAELKSRM</sequence>
<comment type="similarity">
    <text evidence="1">Belongs to the ATP-dependent AMP-binding enzyme family.</text>
</comment>
<dbReference type="Gene3D" id="3.40.50.12780">
    <property type="entry name" value="N-terminal domain of ligase-like"/>
    <property type="match status" value="1"/>
</dbReference>
<evidence type="ECO:0000256" key="2">
    <source>
        <dbReference type="ARBA" id="ARBA00022598"/>
    </source>
</evidence>
<dbReference type="NCBIfam" id="TIGR01217">
    <property type="entry name" value="ac_ac_CoA_syn"/>
    <property type="match status" value="1"/>
</dbReference>
<evidence type="ECO:0000313" key="6">
    <source>
        <dbReference type="EMBL" id="KAK7055263.1"/>
    </source>
</evidence>
<evidence type="ECO:0000256" key="3">
    <source>
        <dbReference type="ARBA" id="ARBA00022741"/>
    </source>
</evidence>
<gene>
    <name evidence="6" type="ORF">R3P38DRAFT_2846070</name>
</gene>
<dbReference type="InterPro" id="IPR042099">
    <property type="entry name" value="ANL_N_sf"/>
</dbReference>
<dbReference type="PANTHER" id="PTHR42921:SF1">
    <property type="entry name" value="ACETOACETYL-COA SYNTHETASE"/>
    <property type="match status" value="1"/>
</dbReference>
<accession>A0AAW0DWI6</accession>
<comment type="caution">
    <text evidence="6">The sequence shown here is derived from an EMBL/GenBank/DDBJ whole genome shotgun (WGS) entry which is preliminary data.</text>
</comment>
<protein>
    <submittedName>
        <fullName evidence="6">AMP-binding domain-containing protein</fullName>
    </submittedName>
</protein>
<dbReference type="GO" id="GO:0030729">
    <property type="term" value="F:acetoacetate-CoA ligase activity"/>
    <property type="evidence" value="ECO:0007669"/>
    <property type="project" value="InterPro"/>
</dbReference>
<evidence type="ECO:0000313" key="7">
    <source>
        <dbReference type="Proteomes" id="UP001362999"/>
    </source>
</evidence>
<dbReference type="EMBL" id="JAWWNJ010000005">
    <property type="protein sequence ID" value="KAK7055263.1"/>
    <property type="molecule type" value="Genomic_DNA"/>
</dbReference>
<dbReference type="SUPFAM" id="SSF56801">
    <property type="entry name" value="Acetyl-CoA synthetase-like"/>
    <property type="match status" value="1"/>
</dbReference>
<dbReference type="Pfam" id="PF00501">
    <property type="entry name" value="AMP-binding"/>
    <property type="match status" value="1"/>
</dbReference>
<keyword evidence="2" id="KW-0436">Ligase</keyword>
<dbReference type="PANTHER" id="PTHR42921">
    <property type="entry name" value="ACETOACETYL-COA SYNTHETASE"/>
    <property type="match status" value="1"/>
</dbReference>
<dbReference type="InterPro" id="IPR045851">
    <property type="entry name" value="AMP-bd_C_sf"/>
</dbReference>
<keyword evidence="3" id="KW-0547">Nucleotide-binding</keyword>
<evidence type="ECO:0000259" key="5">
    <source>
        <dbReference type="Pfam" id="PF00501"/>
    </source>
</evidence>
<dbReference type="GO" id="GO:0006629">
    <property type="term" value="P:lipid metabolic process"/>
    <property type="evidence" value="ECO:0007669"/>
    <property type="project" value="InterPro"/>
</dbReference>
<dbReference type="InterPro" id="IPR005914">
    <property type="entry name" value="Acac_CoA_synth"/>
</dbReference>
<dbReference type="GO" id="GO:0005524">
    <property type="term" value="F:ATP binding"/>
    <property type="evidence" value="ECO:0007669"/>
    <property type="project" value="UniProtKB-KW"/>
</dbReference>
<proteinExistence type="inferred from homology"/>
<evidence type="ECO:0000256" key="1">
    <source>
        <dbReference type="ARBA" id="ARBA00006432"/>
    </source>
</evidence>
<dbReference type="InterPro" id="IPR020845">
    <property type="entry name" value="AMP-binding_CS"/>
</dbReference>
<dbReference type="Gene3D" id="3.30.300.30">
    <property type="match status" value="1"/>
</dbReference>
<dbReference type="NCBIfam" id="NF002937">
    <property type="entry name" value="PRK03584.1"/>
    <property type="match status" value="1"/>
</dbReference>
<name>A0AAW0DWI6_9AGAR</name>
<dbReference type="InterPro" id="IPR000873">
    <property type="entry name" value="AMP-dep_synth/lig_dom"/>
</dbReference>
<keyword evidence="4" id="KW-0067">ATP-binding</keyword>
<dbReference type="PROSITE" id="PS00455">
    <property type="entry name" value="AMP_BINDING"/>
    <property type="match status" value="1"/>
</dbReference>
<organism evidence="6 7">
    <name type="scientific">Favolaschia claudopus</name>
    <dbReference type="NCBI Taxonomy" id="2862362"/>
    <lineage>
        <taxon>Eukaryota</taxon>
        <taxon>Fungi</taxon>
        <taxon>Dikarya</taxon>
        <taxon>Basidiomycota</taxon>
        <taxon>Agaricomycotina</taxon>
        <taxon>Agaricomycetes</taxon>
        <taxon>Agaricomycetidae</taxon>
        <taxon>Agaricales</taxon>
        <taxon>Marasmiineae</taxon>
        <taxon>Mycenaceae</taxon>
        <taxon>Favolaschia</taxon>
    </lineage>
</organism>